<proteinExistence type="predicted"/>
<evidence type="ECO:0000313" key="2">
    <source>
        <dbReference type="EMBL" id="QIG73611.1"/>
    </source>
</evidence>
<dbReference type="Proteomes" id="UP000615696">
    <property type="component" value="Segment"/>
</dbReference>
<keyword evidence="1" id="KW-1133">Transmembrane helix</keyword>
<evidence type="ECO:0000313" key="3">
    <source>
        <dbReference type="Proteomes" id="UP000615696"/>
    </source>
</evidence>
<keyword evidence="1" id="KW-0812">Transmembrane</keyword>
<name>A0A7S5UYK2_9CAUD</name>
<gene>
    <name evidence="2" type="ORF">EVC04_174</name>
</gene>
<keyword evidence="1" id="KW-0472">Membrane</keyword>
<organism evidence="2 3">
    <name type="scientific">Rhizobium phage RHph_I1_9</name>
    <dbReference type="NCBI Taxonomy" id="2509729"/>
    <lineage>
        <taxon>Viruses</taxon>
        <taxon>Duplodnaviria</taxon>
        <taxon>Heunggongvirae</taxon>
        <taxon>Uroviricota</taxon>
        <taxon>Caudoviricetes</taxon>
        <taxon>Pootjesviridae</taxon>
        <taxon>Staniewskivirinae</taxon>
        <taxon>Trinifflemingvirus</taxon>
        <taxon>Trinifflemingvirus I19</taxon>
    </lineage>
</organism>
<reference evidence="2 3" key="1">
    <citation type="submission" date="2020-01" db="EMBL/GenBank/DDBJ databases">
        <title>Patterns of diversity and host range of bacteriophage communities associated with bean-nodulatin bacteria.</title>
        <authorList>
            <person name="Vann Cauwenberghe J."/>
            <person name="Santamaria R.I."/>
            <person name="Bustos P."/>
            <person name="Juarez S."/>
            <person name="Gonzalez V."/>
        </authorList>
    </citation>
    <scope>NUCLEOTIDE SEQUENCE [LARGE SCALE GENOMIC DNA]</scope>
    <source>
        <strain evidence="3">RHph</strain>
    </source>
</reference>
<protein>
    <submittedName>
        <fullName evidence="2">Uncharacterized protein</fullName>
    </submittedName>
</protein>
<keyword evidence="3" id="KW-1185">Reference proteome</keyword>
<dbReference type="EMBL" id="MN988532">
    <property type="protein sequence ID" value="QIG73611.1"/>
    <property type="molecule type" value="Genomic_DNA"/>
</dbReference>
<accession>A0A7S5UYK2</accession>
<feature type="transmembrane region" description="Helical" evidence="1">
    <location>
        <begin position="31"/>
        <end position="49"/>
    </location>
</feature>
<sequence length="55" mass="6378">MTLEFGYDTVQRLYWCSAASLIYFVDTDHKWLNLALKIMGILLILIIAFNKPEAI</sequence>
<evidence type="ECO:0000256" key="1">
    <source>
        <dbReference type="SAM" id="Phobius"/>
    </source>
</evidence>